<dbReference type="InterPro" id="IPR052918">
    <property type="entry name" value="Motility_Chemotaxis_Reg"/>
</dbReference>
<gene>
    <name evidence="2" type="ORF">BET01_12860</name>
</gene>
<dbReference type="SUPFAM" id="SSF101898">
    <property type="entry name" value="NHL repeat"/>
    <property type="match status" value="1"/>
</dbReference>
<proteinExistence type="predicted"/>
<dbReference type="OrthoDB" id="9796428at2"/>
<dbReference type="EMBL" id="MCIA01000003">
    <property type="protein sequence ID" value="RKD34041.1"/>
    <property type="molecule type" value="Genomic_DNA"/>
</dbReference>
<dbReference type="InterPro" id="IPR010620">
    <property type="entry name" value="SBBP_repeat"/>
</dbReference>
<dbReference type="RefSeq" id="WP_120195471.1">
    <property type="nucleotide sequence ID" value="NZ_MCIA01000003.1"/>
</dbReference>
<dbReference type="InterPro" id="IPR011042">
    <property type="entry name" value="6-blade_b-propeller_TolB-like"/>
</dbReference>
<accession>A0A419T994</accession>
<dbReference type="Pfam" id="PF06739">
    <property type="entry name" value="SBBP"/>
    <property type="match status" value="4"/>
</dbReference>
<keyword evidence="3" id="KW-1185">Reference proteome</keyword>
<dbReference type="PANTHER" id="PTHR35580:SF1">
    <property type="entry name" value="PHYTASE-LIKE DOMAIN-CONTAINING PROTEIN"/>
    <property type="match status" value="1"/>
</dbReference>
<sequence length="691" mass="74494">MQNHLKDSIHLNKCKLPLSFVKNNGQEDQRAHFTTNYKGRRFFFSSDRITSVELEPIEEEVPEPDQPRNGVALELSFTNANTNLFLEGVSQQEGYHHFFKGDDSLKWQNGVSHYKELKYKAVWQGVDLEISASDDGLKMNWLLDSPEHITSIQLHWEGAESLEIDETGNLLVHHALGTLTDLAPIAYQQINGIVIPVNCAYQLYNNFDIGFELVGNYSSDFPLVIDPILQYSTYLGGADIQYGQSIAVDDQGHAYVVGYVNSTGFPVTPGAFQTTFSGNEDAYVTKFSSNGESLVYSTYLGGNGIDRGLGISLDDEYCAYVTGETRSINFPITPGAFQTTRGYMFVTKIAADGGSLIYSSFLGNSNTDISYDIAVDSQGSAYVTGQTSSTILPSTPGAFQMTLPNTTGSGFITKVSPDGASLIYSTYLGGNFFDGCLGIALDTQGHAYVTGTTRSTNFPVTPGAFQTTFIEQEAFITKLAIDGSSLVYSTFLGGSSIDYGYGIALDSLGHAFVTGETNSFDFPVTPGAFQTTKGPANLQPYVSKLSPSGESLIASTYLGGSTASSVRDIYTDLQGHAYITGFTSATDFPITPNVIPSALRGSNDAFISILSTDLSNLLVSYYLGGSRGDDGRGIKIGPEGAVYTVGITSSTDFPVTPGAYQTTLIGRDDAYVNKAAFAFYNQLSLNVIKLV</sequence>
<dbReference type="Pfam" id="PF25778">
    <property type="entry name" value="DUF7948"/>
    <property type="match status" value="1"/>
</dbReference>
<evidence type="ECO:0000313" key="3">
    <source>
        <dbReference type="Proteomes" id="UP000284277"/>
    </source>
</evidence>
<organism evidence="2 3">
    <name type="scientific">Lacrimispora algidixylanolytica</name>
    <dbReference type="NCBI Taxonomy" id="94868"/>
    <lineage>
        <taxon>Bacteria</taxon>
        <taxon>Bacillati</taxon>
        <taxon>Bacillota</taxon>
        <taxon>Clostridia</taxon>
        <taxon>Lachnospirales</taxon>
        <taxon>Lachnospiraceae</taxon>
        <taxon>Lacrimispora</taxon>
    </lineage>
</organism>
<dbReference type="InterPro" id="IPR057708">
    <property type="entry name" value="DUF7948"/>
</dbReference>
<evidence type="ECO:0000259" key="1">
    <source>
        <dbReference type="Pfam" id="PF25778"/>
    </source>
</evidence>
<dbReference type="PANTHER" id="PTHR35580">
    <property type="entry name" value="CELL SURFACE GLYCOPROTEIN (S-LAYER PROTEIN)-LIKE PROTEIN"/>
    <property type="match status" value="1"/>
</dbReference>
<reference evidence="2 3" key="1">
    <citation type="submission" date="2016-08" db="EMBL/GenBank/DDBJ databases">
        <title>A new outlook on sporulation: Clostridium algidixylanolyticum.</title>
        <authorList>
            <person name="Poppleton D.I."/>
            <person name="Gribaldo S."/>
        </authorList>
    </citation>
    <scope>NUCLEOTIDE SEQUENCE [LARGE SCALE GENOMIC DNA]</scope>
    <source>
        <strain evidence="2 3">SPL73</strain>
    </source>
</reference>
<dbReference type="Proteomes" id="UP000284277">
    <property type="component" value="Unassembled WGS sequence"/>
</dbReference>
<evidence type="ECO:0000313" key="2">
    <source>
        <dbReference type="EMBL" id="RKD34041.1"/>
    </source>
</evidence>
<dbReference type="Gene3D" id="2.120.10.30">
    <property type="entry name" value="TolB, C-terminal domain"/>
    <property type="match status" value="1"/>
</dbReference>
<feature type="domain" description="DUF7948" evidence="1">
    <location>
        <begin position="20"/>
        <end position="228"/>
    </location>
</feature>
<comment type="caution">
    <text evidence="2">The sequence shown here is derived from an EMBL/GenBank/DDBJ whole genome shotgun (WGS) entry which is preliminary data.</text>
</comment>
<name>A0A419T994_9FIRM</name>
<protein>
    <recommendedName>
        <fullName evidence="1">DUF7948 domain-containing protein</fullName>
    </recommendedName>
</protein>
<dbReference type="AlphaFoldDB" id="A0A419T994"/>